<sequence>MLVKPTIAKIRACFKEDEYKNLFEYMGFDAESTDEELEDLADQLGNINYGGCESGSCTALIYHAEDIVPFYEANRDAIDDLIYEVYCCFGLKKFMSMLELDEEDLIKHNEIAVDKYTWYYVNYLVRAMFE</sequence>
<feature type="domain" description="DUF7222" evidence="1">
    <location>
        <begin position="40"/>
        <end position="123"/>
    </location>
</feature>
<dbReference type="Pfam" id="PF23864">
    <property type="entry name" value="DUF7222"/>
    <property type="match status" value="1"/>
</dbReference>
<dbReference type="EMBL" id="BK015384">
    <property type="protein sequence ID" value="DAE04207.1"/>
    <property type="molecule type" value="Genomic_DNA"/>
</dbReference>
<evidence type="ECO:0000259" key="1">
    <source>
        <dbReference type="Pfam" id="PF23864"/>
    </source>
</evidence>
<reference evidence="2" key="1">
    <citation type="journal article" date="2021" name="Proc. Natl. Acad. Sci. U.S.A.">
        <title>A Catalog of Tens of Thousands of Viruses from Human Metagenomes Reveals Hidden Associations with Chronic Diseases.</title>
        <authorList>
            <person name="Tisza M.J."/>
            <person name="Buck C.B."/>
        </authorList>
    </citation>
    <scope>NUCLEOTIDE SEQUENCE</scope>
    <source>
        <strain evidence="2">CtmpG14</strain>
    </source>
</reference>
<evidence type="ECO:0000313" key="2">
    <source>
        <dbReference type="EMBL" id="DAE04207.1"/>
    </source>
</evidence>
<dbReference type="InterPro" id="IPR055646">
    <property type="entry name" value="DUF7222"/>
</dbReference>
<accession>A0A8S5PAK9</accession>
<organism evidence="2">
    <name type="scientific">Siphoviridae sp. ctmpG14</name>
    <dbReference type="NCBI Taxonomy" id="2825654"/>
    <lineage>
        <taxon>Viruses</taxon>
        <taxon>Duplodnaviria</taxon>
        <taxon>Heunggongvirae</taxon>
        <taxon>Uroviricota</taxon>
        <taxon>Caudoviricetes</taxon>
    </lineage>
</organism>
<proteinExistence type="predicted"/>
<name>A0A8S5PAK9_9CAUD</name>
<protein>
    <recommendedName>
        <fullName evidence="1">DUF7222 domain-containing protein</fullName>
    </recommendedName>
</protein>